<reference evidence="2" key="1">
    <citation type="submission" date="2023-08" db="EMBL/GenBank/DDBJ databases">
        <title>Black Yeasts Isolated from many extreme environments.</title>
        <authorList>
            <person name="Coleine C."/>
            <person name="Stajich J.E."/>
            <person name="Selbmann L."/>
        </authorList>
    </citation>
    <scope>NUCLEOTIDE SEQUENCE</scope>
    <source>
        <strain evidence="2">CCFEE 5810</strain>
    </source>
</reference>
<comment type="caution">
    <text evidence="2">The sequence shown here is derived from an EMBL/GenBank/DDBJ whole genome shotgun (WGS) entry which is preliminary data.</text>
</comment>
<evidence type="ECO:0000256" key="1">
    <source>
        <dbReference type="SAM" id="Phobius"/>
    </source>
</evidence>
<dbReference type="Proteomes" id="UP001310594">
    <property type="component" value="Unassembled WGS sequence"/>
</dbReference>
<evidence type="ECO:0000313" key="2">
    <source>
        <dbReference type="EMBL" id="KAK5696472.1"/>
    </source>
</evidence>
<proteinExistence type="predicted"/>
<keyword evidence="1" id="KW-0812">Transmembrane</keyword>
<sequence length="364" mass="40207">METVSSTDYYKTGGVEYYITRGNSTTGETVATIDKCWDGFVDCARHCNAYNDCGAWTWTPSGVCDLKAGKQSLAPTLNGTQYVAGLRGDGSGNAKYTTTTNATTSVSMTAAATFSPTTLTGINSTAVPTGPGVATSIIYYELLILLVFLVWWAICCGVAAASRVADRNYDREFMHQGRGALPTHPEMQELYTKLKECVEIYEPAAAEVHQSYAAYKAAHMRLSESNEAGIGPRLRRYETPKAPYDYQKVLLPESQRNPSEGYASTTAGFAFFFTVFTCLTTIFNKSGDGFDAVLMRHFLWMLVPVGAAIMLPILIWMFKDVTKLQPTTTKDIMMEKGAIEHDRREECSTVKRGEDEWEAVRRIS</sequence>
<dbReference type="AlphaFoldDB" id="A0AAN7W5H8"/>
<dbReference type="Gene3D" id="3.50.4.10">
    <property type="entry name" value="Hepatocyte Growth Factor"/>
    <property type="match status" value="1"/>
</dbReference>
<feature type="transmembrane region" description="Helical" evidence="1">
    <location>
        <begin position="298"/>
        <end position="318"/>
    </location>
</feature>
<dbReference type="EMBL" id="JAVRQU010000012">
    <property type="protein sequence ID" value="KAK5696472.1"/>
    <property type="molecule type" value="Genomic_DNA"/>
</dbReference>
<keyword evidence="1" id="KW-1133">Transmembrane helix</keyword>
<protein>
    <submittedName>
        <fullName evidence="2">Uncharacterized protein</fullName>
    </submittedName>
</protein>
<keyword evidence="1" id="KW-0472">Membrane</keyword>
<feature type="transmembrane region" description="Helical" evidence="1">
    <location>
        <begin position="262"/>
        <end position="283"/>
    </location>
</feature>
<feature type="transmembrane region" description="Helical" evidence="1">
    <location>
        <begin position="137"/>
        <end position="161"/>
    </location>
</feature>
<accession>A0AAN7W5H8</accession>
<gene>
    <name evidence="2" type="ORF">LTR97_007774</name>
</gene>
<name>A0AAN7W5H8_9PEZI</name>
<evidence type="ECO:0000313" key="3">
    <source>
        <dbReference type="Proteomes" id="UP001310594"/>
    </source>
</evidence>
<organism evidence="2 3">
    <name type="scientific">Elasticomyces elasticus</name>
    <dbReference type="NCBI Taxonomy" id="574655"/>
    <lineage>
        <taxon>Eukaryota</taxon>
        <taxon>Fungi</taxon>
        <taxon>Dikarya</taxon>
        <taxon>Ascomycota</taxon>
        <taxon>Pezizomycotina</taxon>
        <taxon>Dothideomycetes</taxon>
        <taxon>Dothideomycetidae</taxon>
        <taxon>Mycosphaerellales</taxon>
        <taxon>Teratosphaeriaceae</taxon>
        <taxon>Elasticomyces</taxon>
    </lineage>
</organism>